<dbReference type="AlphaFoldDB" id="A0A367MH92"/>
<dbReference type="EMBL" id="QORE01000003">
    <property type="protein sequence ID" value="RCI76810.1"/>
    <property type="molecule type" value="Genomic_DNA"/>
</dbReference>
<evidence type="ECO:0000313" key="8">
    <source>
        <dbReference type="Proteomes" id="UP000253594"/>
    </source>
</evidence>
<dbReference type="GO" id="GO:0002949">
    <property type="term" value="P:tRNA threonylcarbamoyladenosine modification"/>
    <property type="evidence" value="ECO:0007669"/>
    <property type="project" value="InterPro"/>
</dbReference>
<gene>
    <name evidence="7" type="primary">tsaB</name>
    <name evidence="7" type="ORF">DT376_00325</name>
</gene>
<sequence length="446" mass="51244">MQDELFKTRYSKYGYGIDVRRTYKDLPCQPFWTWVTGKSLNDRPPRRPKDTLLKPWQLYLHISWGYAVFFLAVIYGQQLLASQQPLWLKCLLGALIMCLVVNRQRGFLHTFHYTTHGASLENKALARFTCKWILSIPILHTPRDEYVKLHVNEHHSVRTFNTEHDVDLVFMKQHGFYKGMSESAFWTRLVLAPFHPARILEHLKFRFDVSFVSAPRHERVSRALYWAALLGLVYASGYLEAFALFYLFPIFILTQYSSWIQHVSEHLWFARNEHGLPRFLHYGSLSWGRFLGRPYPADKQGLAFALQRPVLAVSDLAILAQRAYREQGAERVAAAIDARMDEVYWGCYQLQQGEMRLAGSEAVLPPERVAVPWDAAAADWFGAGTGWGYVERMPQRPAALDASLLPHAEDLLSLAGFAWARGEGVEAEQALPVYLRDNVATPKKTP</sequence>
<dbReference type="GO" id="GO:0006629">
    <property type="term" value="P:lipid metabolic process"/>
    <property type="evidence" value="ECO:0007669"/>
    <property type="project" value="InterPro"/>
</dbReference>
<keyword evidence="4" id="KW-0812">Transmembrane</keyword>
<dbReference type="InterPro" id="IPR005804">
    <property type="entry name" value="FA_desaturase_dom"/>
</dbReference>
<comment type="caution">
    <text evidence="7">The sequence shown here is derived from an EMBL/GenBank/DDBJ whole genome shotgun (WGS) entry which is preliminary data.</text>
</comment>
<dbReference type="Gene3D" id="3.30.420.40">
    <property type="match status" value="2"/>
</dbReference>
<keyword evidence="4" id="KW-1133">Transmembrane helix</keyword>
<feature type="transmembrane region" description="Helical" evidence="4">
    <location>
        <begin position="223"/>
        <end position="248"/>
    </location>
</feature>
<proteinExistence type="inferred from homology"/>
<feature type="domain" description="Fatty acid desaturase" evidence="5">
    <location>
        <begin position="86"/>
        <end position="277"/>
    </location>
</feature>
<feature type="transmembrane region" description="Helical" evidence="4">
    <location>
        <begin position="56"/>
        <end position="74"/>
    </location>
</feature>
<dbReference type="GO" id="GO:0016740">
    <property type="term" value="F:transferase activity"/>
    <property type="evidence" value="ECO:0007669"/>
    <property type="project" value="UniProtKB-KW"/>
</dbReference>
<evidence type="ECO:0000256" key="2">
    <source>
        <dbReference type="ARBA" id="ARBA00019012"/>
    </source>
</evidence>
<dbReference type="Proteomes" id="UP000253594">
    <property type="component" value="Unassembled WGS sequence"/>
</dbReference>
<accession>A0A367MH92</accession>
<evidence type="ECO:0000256" key="1">
    <source>
        <dbReference type="ARBA" id="ARBA00010493"/>
    </source>
</evidence>
<organism evidence="7 8">
    <name type="scientific">Pseudomonas aeruginosa</name>
    <dbReference type="NCBI Taxonomy" id="287"/>
    <lineage>
        <taxon>Bacteria</taxon>
        <taxon>Pseudomonadati</taxon>
        <taxon>Pseudomonadota</taxon>
        <taxon>Gammaproteobacteria</taxon>
        <taxon>Pseudomonadales</taxon>
        <taxon>Pseudomonadaceae</taxon>
        <taxon>Pseudomonas</taxon>
    </lineage>
</organism>
<dbReference type="Pfam" id="PF00814">
    <property type="entry name" value="TsaD"/>
    <property type="match status" value="1"/>
</dbReference>
<dbReference type="InterPro" id="IPR043129">
    <property type="entry name" value="ATPase_NBD"/>
</dbReference>
<reference evidence="7 8" key="1">
    <citation type="submission" date="2018-07" db="EMBL/GenBank/DDBJ databases">
        <title>Mechanisms of high-level aminoglycoside resistance among Gram-negative pathogens in Brazil.</title>
        <authorList>
            <person name="Ballaben A.S."/>
            <person name="Darini A.L.C."/>
            <person name="Doi Y."/>
        </authorList>
    </citation>
    <scope>NUCLEOTIDE SEQUENCE [LARGE SCALE GENOMIC DNA]</scope>
    <source>
        <strain evidence="7 8">B2-305</strain>
    </source>
</reference>
<dbReference type="InterPro" id="IPR022496">
    <property type="entry name" value="T6A_TsaB"/>
</dbReference>
<evidence type="ECO:0000259" key="6">
    <source>
        <dbReference type="Pfam" id="PF00814"/>
    </source>
</evidence>
<keyword evidence="4" id="KW-0472">Membrane</keyword>
<evidence type="ECO:0000313" key="7">
    <source>
        <dbReference type="EMBL" id="RCI76810.1"/>
    </source>
</evidence>
<name>A0A367MH92_PSEAI</name>
<dbReference type="NCBIfam" id="TIGR03725">
    <property type="entry name" value="T6A_YeaZ"/>
    <property type="match status" value="1"/>
</dbReference>
<dbReference type="Pfam" id="PF00487">
    <property type="entry name" value="FA_desaturase"/>
    <property type="match status" value="1"/>
</dbReference>
<evidence type="ECO:0000256" key="4">
    <source>
        <dbReference type="SAM" id="Phobius"/>
    </source>
</evidence>
<dbReference type="InterPro" id="IPR000905">
    <property type="entry name" value="Gcp-like_dom"/>
</dbReference>
<evidence type="ECO:0000259" key="5">
    <source>
        <dbReference type="Pfam" id="PF00487"/>
    </source>
</evidence>
<feature type="transmembrane region" description="Helical" evidence="4">
    <location>
        <begin position="86"/>
        <end position="102"/>
    </location>
</feature>
<keyword evidence="7" id="KW-0808">Transferase</keyword>
<evidence type="ECO:0000256" key="3">
    <source>
        <dbReference type="ARBA" id="ARBA00032446"/>
    </source>
</evidence>
<protein>
    <recommendedName>
        <fullName evidence="2">tRNA threonylcarbamoyladenosine biosynthesis protein TsaB</fullName>
    </recommendedName>
    <alternativeName>
        <fullName evidence="3">t(6)A37 threonylcarbamoyladenosine biosynthesis protein TsaB</fullName>
    </alternativeName>
</protein>
<dbReference type="SUPFAM" id="SSF53067">
    <property type="entry name" value="Actin-like ATPase domain"/>
    <property type="match status" value="1"/>
</dbReference>
<comment type="similarity">
    <text evidence="1">Belongs to the KAE1 / TsaD family. TsaB subfamily.</text>
</comment>
<feature type="domain" description="Gcp-like" evidence="6">
    <location>
        <begin position="300"/>
        <end position="371"/>
    </location>
</feature>